<dbReference type="OMA" id="VEQICYY"/>
<dbReference type="PhylomeDB" id="B4LWQ2"/>
<evidence type="ECO:0000256" key="1">
    <source>
        <dbReference type="SAM" id="MobiDB-lite"/>
    </source>
</evidence>
<sequence length="165" mass="19072">MSSHSYRTTTVEYYEYLMPESREYDFESIHWPLHAAISDSYVTRPLCSFNYLTSLQDHLAMAGDNNQHSELIYDTVQCPQRQTIYEFSEQEEPHSTYASPNQAHEDQAADMAKEHERETGDGDASASETHTEEKQRGKKNIYRTKQGYLVEEPTSESEEDQEGTT</sequence>
<dbReference type="KEGG" id="dvi:6630409"/>
<feature type="compositionally biased region" description="Basic and acidic residues" evidence="1">
    <location>
        <begin position="103"/>
        <end position="120"/>
    </location>
</feature>
<evidence type="ECO:0000313" key="2">
    <source>
        <dbReference type="EMBL" id="EDW67717.1"/>
    </source>
</evidence>
<dbReference type="EMBL" id="CH940650">
    <property type="protein sequence ID" value="EDW67717.1"/>
    <property type="molecule type" value="Genomic_DNA"/>
</dbReference>
<organism evidence="2 3">
    <name type="scientific">Drosophila virilis</name>
    <name type="common">Fruit fly</name>
    <dbReference type="NCBI Taxonomy" id="7244"/>
    <lineage>
        <taxon>Eukaryota</taxon>
        <taxon>Metazoa</taxon>
        <taxon>Ecdysozoa</taxon>
        <taxon>Arthropoda</taxon>
        <taxon>Hexapoda</taxon>
        <taxon>Insecta</taxon>
        <taxon>Pterygota</taxon>
        <taxon>Neoptera</taxon>
        <taxon>Endopterygota</taxon>
        <taxon>Diptera</taxon>
        <taxon>Brachycera</taxon>
        <taxon>Muscomorpha</taxon>
        <taxon>Ephydroidea</taxon>
        <taxon>Drosophilidae</taxon>
        <taxon>Drosophila</taxon>
    </lineage>
</organism>
<keyword evidence="3" id="KW-1185">Reference proteome</keyword>
<proteinExistence type="predicted"/>
<name>B4LWQ2_DROVI</name>
<feature type="region of interest" description="Disordered" evidence="1">
    <location>
        <begin position="86"/>
        <end position="165"/>
    </location>
</feature>
<evidence type="ECO:0000313" key="3">
    <source>
        <dbReference type="Proteomes" id="UP000008792"/>
    </source>
</evidence>
<dbReference type="Proteomes" id="UP000008792">
    <property type="component" value="Unassembled WGS sequence"/>
</dbReference>
<accession>B4LWQ2</accession>
<dbReference type="AlphaFoldDB" id="B4LWQ2"/>
<feature type="compositionally biased region" description="Acidic residues" evidence="1">
    <location>
        <begin position="153"/>
        <end position="165"/>
    </location>
</feature>
<dbReference type="OrthoDB" id="7869938at2759"/>
<protein>
    <submittedName>
        <fullName evidence="2">Uncharacterized protein</fullName>
    </submittedName>
</protein>
<dbReference type="InParanoid" id="B4LWQ2"/>
<dbReference type="eggNOG" id="ENOG502T7Y6">
    <property type="taxonomic scope" value="Eukaryota"/>
</dbReference>
<dbReference type="HOGENOM" id="CLU_1697362_0_0_1"/>
<reference evidence="2 3" key="1">
    <citation type="journal article" date="2007" name="Nature">
        <title>Evolution of genes and genomes on the Drosophila phylogeny.</title>
        <authorList>
            <consortium name="Drosophila 12 Genomes Consortium"/>
            <person name="Clark A.G."/>
            <person name="Eisen M.B."/>
            <person name="Smith D.R."/>
            <person name="Bergman C.M."/>
            <person name="Oliver B."/>
            <person name="Markow T.A."/>
            <person name="Kaufman T.C."/>
            <person name="Kellis M."/>
            <person name="Gelbart W."/>
            <person name="Iyer V.N."/>
            <person name="Pollard D.A."/>
            <person name="Sackton T.B."/>
            <person name="Larracuente A.M."/>
            <person name="Singh N.D."/>
            <person name="Abad J.P."/>
            <person name="Abt D.N."/>
            <person name="Adryan B."/>
            <person name="Aguade M."/>
            <person name="Akashi H."/>
            <person name="Anderson W.W."/>
            <person name="Aquadro C.F."/>
            <person name="Ardell D.H."/>
            <person name="Arguello R."/>
            <person name="Artieri C.G."/>
            <person name="Barbash D.A."/>
            <person name="Barker D."/>
            <person name="Barsanti P."/>
            <person name="Batterham P."/>
            <person name="Batzoglou S."/>
            <person name="Begun D."/>
            <person name="Bhutkar A."/>
            <person name="Blanco E."/>
            <person name="Bosak S.A."/>
            <person name="Bradley R.K."/>
            <person name="Brand A.D."/>
            <person name="Brent M.R."/>
            <person name="Brooks A.N."/>
            <person name="Brown R.H."/>
            <person name="Butlin R.K."/>
            <person name="Caggese C."/>
            <person name="Calvi B.R."/>
            <person name="Bernardo de Carvalho A."/>
            <person name="Caspi A."/>
            <person name="Castrezana S."/>
            <person name="Celniker S.E."/>
            <person name="Chang J.L."/>
            <person name="Chapple C."/>
            <person name="Chatterji S."/>
            <person name="Chinwalla A."/>
            <person name="Civetta A."/>
            <person name="Clifton S.W."/>
            <person name="Comeron J.M."/>
            <person name="Costello J.C."/>
            <person name="Coyne J.A."/>
            <person name="Daub J."/>
            <person name="David R.G."/>
            <person name="Delcher A.L."/>
            <person name="Delehaunty K."/>
            <person name="Do C.B."/>
            <person name="Ebling H."/>
            <person name="Edwards K."/>
            <person name="Eickbush T."/>
            <person name="Evans J.D."/>
            <person name="Filipski A."/>
            <person name="Findeiss S."/>
            <person name="Freyhult E."/>
            <person name="Fulton L."/>
            <person name="Fulton R."/>
            <person name="Garcia A.C."/>
            <person name="Gardiner A."/>
            <person name="Garfield D.A."/>
            <person name="Garvin B.E."/>
            <person name="Gibson G."/>
            <person name="Gilbert D."/>
            <person name="Gnerre S."/>
            <person name="Godfrey J."/>
            <person name="Good R."/>
            <person name="Gotea V."/>
            <person name="Gravely B."/>
            <person name="Greenberg A.J."/>
            <person name="Griffiths-Jones S."/>
            <person name="Gross S."/>
            <person name="Guigo R."/>
            <person name="Gustafson E.A."/>
            <person name="Haerty W."/>
            <person name="Hahn M.W."/>
            <person name="Halligan D.L."/>
            <person name="Halpern A.L."/>
            <person name="Halter G.M."/>
            <person name="Han M.V."/>
            <person name="Heger A."/>
            <person name="Hillier L."/>
            <person name="Hinrichs A.S."/>
            <person name="Holmes I."/>
            <person name="Hoskins R.A."/>
            <person name="Hubisz M.J."/>
            <person name="Hultmark D."/>
            <person name="Huntley M.A."/>
            <person name="Jaffe D.B."/>
            <person name="Jagadeeshan S."/>
            <person name="Jeck W.R."/>
            <person name="Johnson J."/>
            <person name="Jones C.D."/>
            <person name="Jordan W.C."/>
            <person name="Karpen G.H."/>
            <person name="Kataoka E."/>
            <person name="Keightley P.D."/>
            <person name="Kheradpour P."/>
            <person name="Kirkness E.F."/>
            <person name="Koerich L.B."/>
            <person name="Kristiansen K."/>
            <person name="Kudrna D."/>
            <person name="Kulathinal R.J."/>
            <person name="Kumar S."/>
            <person name="Kwok R."/>
            <person name="Lander E."/>
            <person name="Langley C.H."/>
            <person name="Lapoint R."/>
            <person name="Lazzaro B.P."/>
            <person name="Lee S.J."/>
            <person name="Levesque L."/>
            <person name="Li R."/>
            <person name="Lin C.F."/>
            <person name="Lin M.F."/>
            <person name="Lindblad-Toh K."/>
            <person name="Llopart A."/>
            <person name="Long M."/>
            <person name="Low L."/>
            <person name="Lozovsky E."/>
            <person name="Lu J."/>
            <person name="Luo M."/>
            <person name="Machado C.A."/>
            <person name="Makalowski W."/>
            <person name="Marzo M."/>
            <person name="Matsuda M."/>
            <person name="Matzkin L."/>
            <person name="McAllister B."/>
            <person name="McBride C.S."/>
            <person name="McKernan B."/>
            <person name="McKernan K."/>
            <person name="Mendez-Lago M."/>
            <person name="Minx P."/>
            <person name="Mollenhauer M.U."/>
            <person name="Montooth K."/>
            <person name="Mount S.M."/>
            <person name="Mu X."/>
            <person name="Myers E."/>
            <person name="Negre B."/>
            <person name="Newfeld S."/>
            <person name="Nielsen R."/>
            <person name="Noor M.A."/>
            <person name="O'Grady P."/>
            <person name="Pachter L."/>
            <person name="Papaceit M."/>
            <person name="Parisi M.J."/>
            <person name="Parisi M."/>
            <person name="Parts L."/>
            <person name="Pedersen J.S."/>
            <person name="Pesole G."/>
            <person name="Phillippy A.M."/>
            <person name="Ponting C.P."/>
            <person name="Pop M."/>
            <person name="Porcelli D."/>
            <person name="Powell J.R."/>
            <person name="Prohaska S."/>
            <person name="Pruitt K."/>
            <person name="Puig M."/>
            <person name="Quesneville H."/>
            <person name="Ram K.R."/>
            <person name="Rand D."/>
            <person name="Rasmussen M.D."/>
            <person name="Reed L.K."/>
            <person name="Reenan R."/>
            <person name="Reily A."/>
            <person name="Remington K.A."/>
            <person name="Rieger T.T."/>
            <person name="Ritchie M.G."/>
            <person name="Robin C."/>
            <person name="Rogers Y.H."/>
            <person name="Rohde C."/>
            <person name="Rozas J."/>
            <person name="Rubenfield M.J."/>
            <person name="Ruiz A."/>
            <person name="Russo S."/>
            <person name="Salzberg S.L."/>
            <person name="Sanchez-Gracia A."/>
            <person name="Saranga D.J."/>
            <person name="Sato H."/>
            <person name="Schaeffer S.W."/>
            <person name="Schatz M.C."/>
            <person name="Schlenke T."/>
            <person name="Schwartz R."/>
            <person name="Segarra C."/>
            <person name="Singh R.S."/>
            <person name="Sirot L."/>
            <person name="Sirota M."/>
            <person name="Sisneros N.B."/>
            <person name="Smith C.D."/>
            <person name="Smith T.F."/>
            <person name="Spieth J."/>
            <person name="Stage D.E."/>
            <person name="Stark A."/>
            <person name="Stephan W."/>
            <person name="Strausberg R.L."/>
            <person name="Strempel S."/>
            <person name="Sturgill D."/>
            <person name="Sutton G."/>
            <person name="Sutton G.G."/>
            <person name="Tao W."/>
            <person name="Teichmann S."/>
            <person name="Tobari Y.N."/>
            <person name="Tomimura Y."/>
            <person name="Tsolas J.M."/>
            <person name="Valente V.L."/>
            <person name="Venter E."/>
            <person name="Venter J.C."/>
            <person name="Vicario S."/>
            <person name="Vieira F.G."/>
            <person name="Vilella A.J."/>
            <person name="Villasante A."/>
            <person name="Walenz B."/>
            <person name="Wang J."/>
            <person name="Wasserman M."/>
            <person name="Watts T."/>
            <person name="Wilson D."/>
            <person name="Wilson R.K."/>
            <person name="Wing R.A."/>
            <person name="Wolfner M.F."/>
            <person name="Wong A."/>
            <person name="Wong G.K."/>
            <person name="Wu C.I."/>
            <person name="Wu G."/>
            <person name="Yamamoto D."/>
            <person name="Yang H.P."/>
            <person name="Yang S.P."/>
            <person name="Yorke J.A."/>
            <person name="Yoshida K."/>
            <person name="Zdobnov E."/>
            <person name="Zhang P."/>
            <person name="Zhang Y."/>
            <person name="Zimin A.V."/>
            <person name="Baldwin J."/>
            <person name="Abdouelleil A."/>
            <person name="Abdulkadir J."/>
            <person name="Abebe A."/>
            <person name="Abera B."/>
            <person name="Abreu J."/>
            <person name="Acer S.C."/>
            <person name="Aftuck L."/>
            <person name="Alexander A."/>
            <person name="An P."/>
            <person name="Anderson E."/>
            <person name="Anderson S."/>
            <person name="Arachi H."/>
            <person name="Azer M."/>
            <person name="Bachantsang P."/>
            <person name="Barry A."/>
            <person name="Bayul T."/>
            <person name="Berlin A."/>
            <person name="Bessette D."/>
            <person name="Bloom T."/>
            <person name="Blye J."/>
            <person name="Boguslavskiy L."/>
            <person name="Bonnet C."/>
            <person name="Boukhgalter B."/>
            <person name="Bourzgui I."/>
            <person name="Brown A."/>
            <person name="Cahill P."/>
            <person name="Channer S."/>
            <person name="Cheshatsang Y."/>
            <person name="Chuda L."/>
            <person name="Citroen M."/>
            <person name="Collymore A."/>
            <person name="Cooke P."/>
            <person name="Costello M."/>
            <person name="D'Aco K."/>
            <person name="Daza R."/>
            <person name="De Haan G."/>
            <person name="DeGray S."/>
            <person name="DeMaso C."/>
            <person name="Dhargay N."/>
            <person name="Dooley K."/>
            <person name="Dooley E."/>
            <person name="Doricent M."/>
            <person name="Dorje P."/>
            <person name="Dorjee K."/>
            <person name="Dupes A."/>
            <person name="Elong R."/>
            <person name="Falk J."/>
            <person name="Farina A."/>
            <person name="Faro S."/>
            <person name="Ferguson D."/>
            <person name="Fisher S."/>
            <person name="Foley C.D."/>
            <person name="Franke A."/>
            <person name="Friedrich D."/>
            <person name="Gadbois L."/>
            <person name="Gearin G."/>
            <person name="Gearin C.R."/>
            <person name="Giannoukos G."/>
            <person name="Goode T."/>
            <person name="Graham J."/>
            <person name="Grandbois E."/>
            <person name="Grewal S."/>
            <person name="Gyaltsen K."/>
            <person name="Hafez N."/>
            <person name="Hagos B."/>
            <person name="Hall J."/>
            <person name="Henson C."/>
            <person name="Hollinger A."/>
            <person name="Honan T."/>
            <person name="Huard M.D."/>
            <person name="Hughes L."/>
            <person name="Hurhula B."/>
            <person name="Husby M.E."/>
            <person name="Kamat A."/>
            <person name="Kanga B."/>
            <person name="Kashin S."/>
            <person name="Khazanovich D."/>
            <person name="Kisner P."/>
            <person name="Lance K."/>
            <person name="Lara M."/>
            <person name="Lee W."/>
            <person name="Lennon N."/>
            <person name="Letendre F."/>
            <person name="LeVine R."/>
            <person name="Lipovsky A."/>
            <person name="Liu X."/>
            <person name="Liu J."/>
            <person name="Liu S."/>
            <person name="Lokyitsang T."/>
            <person name="Lokyitsang Y."/>
            <person name="Lubonja R."/>
            <person name="Lui A."/>
            <person name="MacDonald P."/>
            <person name="Magnisalis V."/>
            <person name="Maru K."/>
            <person name="Matthews C."/>
            <person name="McCusker W."/>
            <person name="McDonough S."/>
            <person name="Mehta T."/>
            <person name="Meldrim J."/>
            <person name="Meneus L."/>
            <person name="Mihai O."/>
            <person name="Mihalev A."/>
            <person name="Mihova T."/>
            <person name="Mittelman R."/>
            <person name="Mlenga V."/>
            <person name="Montmayeur A."/>
            <person name="Mulrain L."/>
            <person name="Navidi A."/>
            <person name="Naylor J."/>
            <person name="Negash T."/>
            <person name="Nguyen T."/>
            <person name="Nguyen N."/>
            <person name="Nicol R."/>
            <person name="Norbu C."/>
            <person name="Norbu N."/>
            <person name="Novod N."/>
            <person name="O'Neill B."/>
            <person name="Osman S."/>
            <person name="Markiewicz E."/>
            <person name="Oyono O.L."/>
            <person name="Patti C."/>
            <person name="Phunkhang P."/>
            <person name="Pierre F."/>
            <person name="Priest M."/>
            <person name="Raghuraman S."/>
            <person name="Rege F."/>
            <person name="Reyes R."/>
            <person name="Rise C."/>
            <person name="Rogov P."/>
            <person name="Ross K."/>
            <person name="Ryan E."/>
            <person name="Settipalli S."/>
            <person name="Shea T."/>
            <person name="Sherpa N."/>
            <person name="Shi L."/>
            <person name="Shih D."/>
            <person name="Sparrow T."/>
            <person name="Spaulding J."/>
            <person name="Stalker J."/>
            <person name="Stange-Thomann N."/>
            <person name="Stavropoulos S."/>
            <person name="Stone C."/>
            <person name="Strader C."/>
            <person name="Tesfaye S."/>
            <person name="Thomson T."/>
            <person name="Thoulutsang Y."/>
            <person name="Thoulutsang D."/>
            <person name="Topham K."/>
            <person name="Topping I."/>
            <person name="Tsamla T."/>
            <person name="Vassiliev H."/>
            <person name="Vo A."/>
            <person name="Wangchuk T."/>
            <person name="Wangdi T."/>
            <person name="Weiand M."/>
            <person name="Wilkinson J."/>
            <person name="Wilson A."/>
            <person name="Yadav S."/>
            <person name="Young G."/>
            <person name="Yu Q."/>
            <person name="Zembek L."/>
            <person name="Zhong D."/>
            <person name="Zimmer A."/>
            <person name="Zwirko Z."/>
            <person name="Jaffe D.B."/>
            <person name="Alvarez P."/>
            <person name="Brockman W."/>
            <person name="Butler J."/>
            <person name="Chin C."/>
            <person name="Gnerre S."/>
            <person name="Grabherr M."/>
            <person name="Kleber M."/>
            <person name="Mauceli E."/>
            <person name="MacCallum I."/>
        </authorList>
    </citation>
    <scope>NUCLEOTIDE SEQUENCE [LARGE SCALE GENOMIC DNA]</scope>
    <source>
        <strain evidence="3">Tucson 15010-1051.87</strain>
    </source>
</reference>
<gene>
    <name evidence="2" type="primary">Dvir\GJ24308</name>
    <name evidence="2" type="ORF">Dvir_GJ24308</name>
</gene>